<protein>
    <submittedName>
        <fullName evidence="3">G-patch domain-containing protein</fullName>
    </submittedName>
</protein>
<evidence type="ECO:0000256" key="1">
    <source>
        <dbReference type="SAM" id="MobiDB-lite"/>
    </source>
</evidence>
<keyword evidence="2" id="KW-1185">Reference proteome</keyword>
<organism evidence="2 3">
    <name type="scientific">Panagrellus redivivus</name>
    <name type="common">Microworm</name>
    <dbReference type="NCBI Taxonomy" id="6233"/>
    <lineage>
        <taxon>Eukaryota</taxon>
        <taxon>Metazoa</taxon>
        <taxon>Ecdysozoa</taxon>
        <taxon>Nematoda</taxon>
        <taxon>Chromadorea</taxon>
        <taxon>Rhabditida</taxon>
        <taxon>Tylenchina</taxon>
        <taxon>Panagrolaimomorpha</taxon>
        <taxon>Panagrolaimoidea</taxon>
        <taxon>Panagrolaimidae</taxon>
        <taxon>Panagrellus</taxon>
    </lineage>
</organism>
<name>A0A7E4V2Y4_PANRE</name>
<reference evidence="3" key="2">
    <citation type="submission" date="2020-10" db="UniProtKB">
        <authorList>
            <consortium name="WormBaseParasite"/>
        </authorList>
    </citation>
    <scope>IDENTIFICATION</scope>
</reference>
<proteinExistence type="predicted"/>
<accession>A0A7E4V2Y4</accession>
<dbReference type="AlphaFoldDB" id="A0A7E4V2Y4"/>
<evidence type="ECO:0000313" key="3">
    <source>
        <dbReference type="WBParaSite" id="Pan_g15805.t1"/>
    </source>
</evidence>
<dbReference type="Proteomes" id="UP000492821">
    <property type="component" value="Unassembled WGS sequence"/>
</dbReference>
<feature type="region of interest" description="Disordered" evidence="1">
    <location>
        <begin position="25"/>
        <end position="73"/>
    </location>
</feature>
<evidence type="ECO:0000313" key="2">
    <source>
        <dbReference type="Proteomes" id="UP000492821"/>
    </source>
</evidence>
<dbReference type="WBParaSite" id="Pan_g15805.t1">
    <property type="protein sequence ID" value="Pan_g15805.t1"/>
    <property type="gene ID" value="Pan_g15805"/>
</dbReference>
<sequence>MGSAFGTPGIRAARGWLAGMGINERSNDGFGQRQRRAKFRTCDDDGRRRPGRTTSVTRTALSRSRAAPYGPHRAGLATVTGRRRLSSAVTMLSDHHLQPQSA</sequence>
<reference evidence="2" key="1">
    <citation type="journal article" date="2013" name="Genetics">
        <title>The draft genome and transcriptome of Panagrellus redivivus are shaped by the harsh demands of a free-living lifestyle.</title>
        <authorList>
            <person name="Srinivasan J."/>
            <person name="Dillman A.R."/>
            <person name="Macchietto M.G."/>
            <person name="Heikkinen L."/>
            <person name="Lakso M."/>
            <person name="Fracchia K.M."/>
            <person name="Antoshechkin I."/>
            <person name="Mortazavi A."/>
            <person name="Wong G."/>
            <person name="Sternberg P.W."/>
        </authorList>
    </citation>
    <scope>NUCLEOTIDE SEQUENCE [LARGE SCALE GENOMIC DNA]</scope>
    <source>
        <strain evidence="2">MT8872</strain>
    </source>
</reference>